<keyword evidence="2" id="KW-0812">Transmembrane</keyword>
<dbReference type="PANTHER" id="PTHR36715">
    <property type="entry name" value="BNAANNG41370D PROTEIN"/>
    <property type="match status" value="1"/>
</dbReference>
<evidence type="ECO:0000313" key="4">
    <source>
        <dbReference type="Proteomes" id="UP000663760"/>
    </source>
</evidence>
<feature type="transmembrane region" description="Helical" evidence="2">
    <location>
        <begin position="39"/>
        <end position="63"/>
    </location>
</feature>
<keyword evidence="2" id="KW-0472">Membrane</keyword>
<dbReference type="EMBL" id="LR746278">
    <property type="protein sequence ID" value="CAA7408403.1"/>
    <property type="molecule type" value="Genomic_DNA"/>
</dbReference>
<reference evidence="3" key="1">
    <citation type="submission" date="2020-02" db="EMBL/GenBank/DDBJ databases">
        <authorList>
            <person name="Scholz U."/>
            <person name="Mascher M."/>
            <person name="Fiebig A."/>
        </authorList>
    </citation>
    <scope>NUCLEOTIDE SEQUENCE</scope>
</reference>
<name>A0A7I8LEH2_SPIIN</name>
<evidence type="ECO:0000256" key="1">
    <source>
        <dbReference type="SAM" id="MobiDB-lite"/>
    </source>
</evidence>
<keyword evidence="4" id="KW-1185">Reference proteome</keyword>
<protein>
    <submittedName>
        <fullName evidence="3">Uncharacterized protein</fullName>
    </submittedName>
</protein>
<organism evidence="3 4">
    <name type="scientific">Spirodela intermedia</name>
    <name type="common">Intermediate duckweed</name>
    <dbReference type="NCBI Taxonomy" id="51605"/>
    <lineage>
        <taxon>Eukaryota</taxon>
        <taxon>Viridiplantae</taxon>
        <taxon>Streptophyta</taxon>
        <taxon>Embryophyta</taxon>
        <taxon>Tracheophyta</taxon>
        <taxon>Spermatophyta</taxon>
        <taxon>Magnoliopsida</taxon>
        <taxon>Liliopsida</taxon>
        <taxon>Araceae</taxon>
        <taxon>Lemnoideae</taxon>
        <taxon>Spirodela</taxon>
    </lineage>
</organism>
<dbReference type="AlphaFoldDB" id="A0A7I8LEH2"/>
<accession>A0A7I8LEH2</accession>
<dbReference type="Proteomes" id="UP000663760">
    <property type="component" value="Chromosome 15"/>
</dbReference>
<dbReference type="InterPro" id="IPR011047">
    <property type="entry name" value="Quinoprotein_ADH-like_sf"/>
</dbReference>
<feature type="region of interest" description="Disordered" evidence="1">
    <location>
        <begin position="74"/>
        <end position="128"/>
    </location>
</feature>
<evidence type="ECO:0000313" key="3">
    <source>
        <dbReference type="EMBL" id="CAA7408403.1"/>
    </source>
</evidence>
<dbReference type="SUPFAM" id="SSF50998">
    <property type="entry name" value="Quinoprotein alcohol dehydrogenase-like"/>
    <property type="match status" value="1"/>
</dbReference>
<feature type="compositionally biased region" description="Acidic residues" evidence="1">
    <location>
        <begin position="91"/>
        <end position="114"/>
    </location>
</feature>
<feature type="compositionally biased region" description="Polar residues" evidence="1">
    <location>
        <begin position="76"/>
        <end position="86"/>
    </location>
</feature>
<dbReference type="PANTHER" id="PTHR36715:SF1">
    <property type="entry name" value="PROTEIN, PUTATIVE-RELATED"/>
    <property type="match status" value="1"/>
</dbReference>
<sequence>MEVSLMEGGIARLQSPVLPSRLADLGFGVGSAPRELGSIWRWGVLLLLAALAAYGSLIARLRLLARAFRRSRGKSAMQQHSQQPGIFSSGDVDDDDDDDDDAWSSCSPDEDGEEDRLIPSWEDPGEEDQRVREGYLGDFVEYDGLDGCFDLRWLSELALRGREVVKAWKREDLSFDAADGGTGGPPLWDLDRGEVIRSFAVDSSPVAAPALVLSAGDSASGCGLEIRVWDARTGGETPAASADLPLRLRRRVLRLGGTGKLLYVGDGAGSSAAVDLRKVRSLVGRVTEDDATWWDADAVVVGGGDLVGFRTDVSRSAPAYRFSPWRK</sequence>
<keyword evidence="2" id="KW-1133">Transmembrane helix</keyword>
<evidence type="ECO:0000256" key="2">
    <source>
        <dbReference type="SAM" id="Phobius"/>
    </source>
</evidence>
<proteinExistence type="predicted"/>
<dbReference type="OrthoDB" id="10643883at2759"/>
<gene>
    <name evidence="3" type="ORF">SI8410_15019081</name>
</gene>